<keyword evidence="1" id="KW-0732">Signal</keyword>
<protein>
    <recommendedName>
        <fullName evidence="4">Tetratricopeptide repeat-containing protein</fullName>
    </recommendedName>
</protein>
<comment type="caution">
    <text evidence="2">The sequence shown here is derived from an EMBL/GenBank/DDBJ whole genome shotgun (WGS) entry which is preliminary data.</text>
</comment>
<evidence type="ECO:0000256" key="1">
    <source>
        <dbReference type="SAM" id="SignalP"/>
    </source>
</evidence>
<name>A0ABQ2NI23_9FLAO</name>
<evidence type="ECO:0000313" key="3">
    <source>
        <dbReference type="Proteomes" id="UP000620064"/>
    </source>
</evidence>
<evidence type="ECO:0008006" key="4">
    <source>
        <dbReference type="Google" id="ProtNLM"/>
    </source>
</evidence>
<proteinExistence type="predicted"/>
<feature type="signal peptide" evidence="1">
    <location>
        <begin position="1"/>
        <end position="18"/>
    </location>
</feature>
<evidence type="ECO:0000313" key="2">
    <source>
        <dbReference type="EMBL" id="GGP02186.1"/>
    </source>
</evidence>
<reference evidence="3" key="1">
    <citation type="journal article" date="2019" name="Int. J. Syst. Evol. Microbiol.">
        <title>The Global Catalogue of Microorganisms (GCM) 10K type strain sequencing project: providing services to taxonomists for standard genome sequencing and annotation.</title>
        <authorList>
            <consortium name="The Broad Institute Genomics Platform"/>
            <consortium name="The Broad Institute Genome Sequencing Center for Infectious Disease"/>
            <person name="Wu L."/>
            <person name="Ma J."/>
        </authorList>
    </citation>
    <scope>NUCLEOTIDE SEQUENCE [LARGE SCALE GENOMIC DNA]</scope>
    <source>
        <strain evidence="3">CGMCC 1.7656</strain>
    </source>
</reference>
<dbReference type="Proteomes" id="UP000620064">
    <property type="component" value="Unassembled WGS sequence"/>
</dbReference>
<accession>A0ABQ2NI23</accession>
<organism evidence="2 3">
    <name type="scientific">Cloacibacterium rupense</name>
    <dbReference type="NCBI Taxonomy" id="517423"/>
    <lineage>
        <taxon>Bacteria</taxon>
        <taxon>Pseudomonadati</taxon>
        <taxon>Bacteroidota</taxon>
        <taxon>Flavobacteriia</taxon>
        <taxon>Flavobacteriales</taxon>
        <taxon>Weeksellaceae</taxon>
    </lineage>
</organism>
<dbReference type="RefSeq" id="WP_188616557.1">
    <property type="nucleotide sequence ID" value="NZ_BMLV01000001.1"/>
</dbReference>
<keyword evidence="3" id="KW-1185">Reference proteome</keyword>
<dbReference type="EMBL" id="BMLV01000001">
    <property type="protein sequence ID" value="GGP02186.1"/>
    <property type="molecule type" value="Genomic_DNA"/>
</dbReference>
<sequence length="290" mass="33959">MKKLIFLFVLVVFTKLNAQLNVTSDLKFDTPIYLAENKWIVLPPKESDKNFLSGFVYFDNAAGYTLEIGDNFEVKNNVFSVIPNPNKQKSSIKMRIKNMMLKVAVLSDDRIKQMSLNKIPDWLQNYQTNDSENEKIFKRASFLNGSGFSLLALEKLNKLYNADYRPSKLYFEVIFGFNALRKYYDAYKFALEAAKNNFTDDLILKESVYALVNMKKNAEVEEFFNKNLKKYTNENFKSESLLNYILSLYNSKDIENTKKWLNVYHTEIKNVPPAHKKYIDQIQNEINNKK</sequence>
<feature type="chain" id="PRO_5046536400" description="Tetratricopeptide repeat-containing protein" evidence="1">
    <location>
        <begin position="19"/>
        <end position="290"/>
    </location>
</feature>
<gene>
    <name evidence="2" type="ORF">GCM10010992_05560</name>
</gene>